<keyword evidence="1" id="KW-0472">Membrane</keyword>
<dbReference type="AlphaFoldDB" id="A0A368RQB5"/>
<reference evidence="2" key="2">
    <citation type="submission" date="2015-07" db="EMBL/GenBank/DDBJ databases">
        <authorList>
            <person name="Noorani M."/>
        </authorList>
    </citation>
    <scope>NUCLEOTIDE SEQUENCE</scope>
    <source>
        <strain evidence="2">Yugu1</strain>
    </source>
</reference>
<keyword evidence="1" id="KW-0812">Transmembrane</keyword>
<organism evidence="2">
    <name type="scientific">Setaria italica</name>
    <name type="common">Foxtail millet</name>
    <name type="synonym">Panicum italicum</name>
    <dbReference type="NCBI Taxonomy" id="4555"/>
    <lineage>
        <taxon>Eukaryota</taxon>
        <taxon>Viridiplantae</taxon>
        <taxon>Streptophyta</taxon>
        <taxon>Embryophyta</taxon>
        <taxon>Tracheophyta</taxon>
        <taxon>Spermatophyta</taxon>
        <taxon>Magnoliopsida</taxon>
        <taxon>Liliopsida</taxon>
        <taxon>Poales</taxon>
        <taxon>Poaceae</taxon>
        <taxon>PACMAD clade</taxon>
        <taxon>Panicoideae</taxon>
        <taxon>Panicodae</taxon>
        <taxon>Paniceae</taxon>
        <taxon>Cenchrinae</taxon>
        <taxon>Setaria</taxon>
    </lineage>
</organism>
<evidence type="ECO:0000313" key="2">
    <source>
        <dbReference type="EMBL" id="RCV32244.1"/>
    </source>
</evidence>
<gene>
    <name evidence="2" type="ORF">SETIT_6G243000v2</name>
</gene>
<feature type="transmembrane region" description="Helical" evidence="1">
    <location>
        <begin position="73"/>
        <end position="91"/>
    </location>
</feature>
<protein>
    <submittedName>
        <fullName evidence="2">Uncharacterized protein</fullName>
    </submittedName>
</protein>
<reference evidence="2" key="1">
    <citation type="journal article" date="2012" name="Nat. Biotechnol.">
        <title>Reference genome sequence of the model plant Setaria.</title>
        <authorList>
            <person name="Bennetzen J.L."/>
            <person name="Schmutz J."/>
            <person name="Wang H."/>
            <person name="Percifield R."/>
            <person name="Hawkins J."/>
            <person name="Pontaroli A.C."/>
            <person name="Estep M."/>
            <person name="Feng L."/>
            <person name="Vaughn J.N."/>
            <person name="Grimwood J."/>
            <person name="Jenkins J."/>
            <person name="Barry K."/>
            <person name="Lindquist E."/>
            <person name="Hellsten U."/>
            <person name="Deshpande S."/>
            <person name="Wang X."/>
            <person name="Wu X."/>
            <person name="Mitros T."/>
            <person name="Triplett J."/>
            <person name="Yang X."/>
            <person name="Ye C.Y."/>
            <person name="Mauro-Herrera M."/>
            <person name="Wang L."/>
            <person name="Li P."/>
            <person name="Sharma M."/>
            <person name="Sharma R."/>
            <person name="Ronald P.C."/>
            <person name="Panaud O."/>
            <person name="Kellogg E.A."/>
            <person name="Brutnell T.P."/>
            <person name="Doust A.N."/>
            <person name="Tuskan G.A."/>
            <person name="Rokhsar D."/>
            <person name="Devos K.M."/>
        </authorList>
    </citation>
    <scope>NUCLEOTIDE SEQUENCE [LARGE SCALE GENOMIC DNA]</scope>
    <source>
        <strain evidence="2">Yugu1</strain>
    </source>
</reference>
<accession>A0A368RQB5</accession>
<evidence type="ECO:0000256" key="1">
    <source>
        <dbReference type="SAM" id="Phobius"/>
    </source>
</evidence>
<sequence>MQDTKQEGGSGTLSSFLHGSAAHSSKPITHNCVIHRCGCPGTKHPQVSSSCHLLHLPRACADFNWHYRRVRAVVLWLVYWFWTLVGIGFIVESKRRSYVKGKSSEIAANGNAVVRDPSAS</sequence>
<dbReference type="EMBL" id="CM003533">
    <property type="protein sequence ID" value="RCV32244.1"/>
    <property type="molecule type" value="Genomic_DNA"/>
</dbReference>
<keyword evidence="1" id="KW-1133">Transmembrane helix</keyword>
<name>A0A368RQB5_SETIT</name>
<proteinExistence type="predicted"/>